<evidence type="ECO:0000256" key="4">
    <source>
        <dbReference type="ARBA" id="ARBA00010441"/>
    </source>
</evidence>
<evidence type="ECO:0000256" key="20">
    <source>
        <dbReference type="SAM" id="Phobius"/>
    </source>
</evidence>
<dbReference type="PIRSF" id="PIRSF000848">
    <property type="entry name" value="CDP_diag_ino_3_P"/>
    <property type="match status" value="1"/>
</dbReference>
<keyword evidence="13 18" id="KW-0472">Membrane</keyword>
<reference evidence="21" key="1">
    <citation type="submission" date="2022-03" db="EMBL/GenBank/DDBJ databases">
        <authorList>
            <person name="Martin C."/>
        </authorList>
    </citation>
    <scope>NUCLEOTIDE SEQUENCE</scope>
</reference>
<dbReference type="GO" id="GO:0046872">
    <property type="term" value="F:metal ion binding"/>
    <property type="evidence" value="ECO:0007669"/>
    <property type="project" value="UniProtKB-KW"/>
</dbReference>
<keyword evidence="12 18" id="KW-0443">Lipid metabolism</keyword>
<dbReference type="PANTHER" id="PTHR15362:SF4">
    <property type="entry name" value="CDP-DIACYLGLYCEROL--INOSITOL 3-PHOSPHATIDYLTRANSFERASE"/>
    <property type="match status" value="1"/>
</dbReference>
<comment type="subcellular location">
    <subcellularLocation>
        <location evidence="3">Membrane</location>
        <topology evidence="3">Multi-pass membrane protein</topology>
    </subcellularLocation>
</comment>
<dbReference type="EC" id="2.7.8.11" evidence="5 18"/>
<feature type="transmembrane region" description="Helical" evidence="20">
    <location>
        <begin position="7"/>
        <end position="30"/>
    </location>
</feature>
<keyword evidence="16 18" id="KW-1208">Phospholipid metabolism</keyword>
<feature type="transmembrane region" description="Helical" evidence="20">
    <location>
        <begin position="167"/>
        <end position="191"/>
    </location>
</feature>
<evidence type="ECO:0000313" key="22">
    <source>
        <dbReference type="Proteomes" id="UP000749559"/>
    </source>
</evidence>
<accession>A0A8S4Q844</accession>
<evidence type="ECO:0000256" key="10">
    <source>
        <dbReference type="ARBA" id="ARBA00022842"/>
    </source>
</evidence>
<dbReference type="Proteomes" id="UP000749559">
    <property type="component" value="Unassembled WGS sequence"/>
</dbReference>
<organism evidence="21 22">
    <name type="scientific">Owenia fusiformis</name>
    <name type="common">Polychaete worm</name>
    <dbReference type="NCBI Taxonomy" id="6347"/>
    <lineage>
        <taxon>Eukaryota</taxon>
        <taxon>Metazoa</taxon>
        <taxon>Spiralia</taxon>
        <taxon>Lophotrochozoa</taxon>
        <taxon>Annelida</taxon>
        <taxon>Polychaeta</taxon>
        <taxon>Sedentaria</taxon>
        <taxon>Canalipalpata</taxon>
        <taxon>Sabellida</taxon>
        <taxon>Oweniida</taxon>
        <taxon>Oweniidae</taxon>
        <taxon>Owenia</taxon>
    </lineage>
</organism>
<evidence type="ECO:0000256" key="6">
    <source>
        <dbReference type="ARBA" id="ARBA00022516"/>
    </source>
</evidence>
<evidence type="ECO:0000256" key="12">
    <source>
        <dbReference type="ARBA" id="ARBA00023098"/>
    </source>
</evidence>
<feature type="transmembrane region" description="Helical" evidence="20">
    <location>
        <begin position="142"/>
        <end position="161"/>
    </location>
</feature>
<dbReference type="GO" id="GO:0006661">
    <property type="term" value="P:phosphatidylinositol biosynthetic process"/>
    <property type="evidence" value="ECO:0007669"/>
    <property type="project" value="TreeGrafter"/>
</dbReference>
<dbReference type="GO" id="GO:0003881">
    <property type="term" value="F:CDP-diacylglycerol-inositol 3-phosphatidyltransferase activity"/>
    <property type="evidence" value="ECO:0007669"/>
    <property type="project" value="UniProtKB-UniRule"/>
</dbReference>
<dbReference type="InterPro" id="IPR048254">
    <property type="entry name" value="CDP_ALCOHOL_P_TRANSF_CS"/>
</dbReference>
<evidence type="ECO:0000256" key="15">
    <source>
        <dbReference type="ARBA" id="ARBA00023211"/>
    </source>
</evidence>
<dbReference type="PROSITE" id="PS00379">
    <property type="entry name" value="CDP_ALCOHOL_P_TRANSF"/>
    <property type="match status" value="1"/>
</dbReference>
<evidence type="ECO:0000256" key="1">
    <source>
        <dbReference type="ARBA" id="ARBA00001936"/>
    </source>
</evidence>
<evidence type="ECO:0000313" key="21">
    <source>
        <dbReference type="EMBL" id="CAH1802147.1"/>
    </source>
</evidence>
<dbReference type="GO" id="GO:0016020">
    <property type="term" value="C:membrane"/>
    <property type="evidence" value="ECO:0007669"/>
    <property type="project" value="UniProtKB-SubCell"/>
</dbReference>
<evidence type="ECO:0000256" key="5">
    <source>
        <dbReference type="ARBA" id="ARBA00013212"/>
    </source>
</evidence>
<dbReference type="EMBL" id="CAIIXF020000012">
    <property type="protein sequence ID" value="CAH1802147.1"/>
    <property type="molecule type" value="Genomic_DNA"/>
</dbReference>
<keyword evidence="11 20" id="KW-1133">Transmembrane helix</keyword>
<dbReference type="PANTHER" id="PTHR15362">
    <property type="entry name" value="PHOSPHATIDYLINOSITOL SYNTHASE"/>
    <property type="match status" value="1"/>
</dbReference>
<evidence type="ECO:0000256" key="11">
    <source>
        <dbReference type="ARBA" id="ARBA00022989"/>
    </source>
</evidence>
<dbReference type="Gene3D" id="1.20.120.1760">
    <property type="match status" value="1"/>
</dbReference>
<comment type="catalytic activity">
    <reaction evidence="18">
        <text>a CDP-1,2-diacyl-sn-glycerol + myo-inositol = a 1,2-diacyl-sn-glycero-3-phospho-(1D-myo-inositol) + CMP + H(+)</text>
        <dbReference type="Rhea" id="RHEA:11580"/>
        <dbReference type="ChEBI" id="CHEBI:15378"/>
        <dbReference type="ChEBI" id="CHEBI:17268"/>
        <dbReference type="ChEBI" id="CHEBI:57880"/>
        <dbReference type="ChEBI" id="CHEBI:58332"/>
        <dbReference type="ChEBI" id="CHEBI:60377"/>
        <dbReference type="EC" id="2.7.8.11"/>
    </reaction>
</comment>
<evidence type="ECO:0000256" key="17">
    <source>
        <dbReference type="ARBA" id="ARBA00070582"/>
    </source>
</evidence>
<keyword evidence="7 18" id="KW-0808">Transferase</keyword>
<dbReference type="FunFam" id="1.20.120.1760:FF:000003">
    <property type="entry name" value="CDP-diacylglycerol--inositol 3-phosphatidyltransferase"/>
    <property type="match status" value="1"/>
</dbReference>
<proteinExistence type="inferred from homology"/>
<evidence type="ECO:0000256" key="13">
    <source>
        <dbReference type="ARBA" id="ARBA00023136"/>
    </source>
</evidence>
<dbReference type="InterPro" id="IPR043130">
    <property type="entry name" value="CDP-OH_PTrfase_TM_dom"/>
</dbReference>
<dbReference type="InterPro" id="IPR000462">
    <property type="entry name" value="CDP-OH_P_trans"/>
</dbReference>
<protein>
    <recommendedName>
        <fullName evidence="17 18">CDP-diacylglycerol--inositol 3-phosphatidyltransferase</fullName>
        <ecNumber evidence="5 18">2.7.8.11</ecNumber>
    </recommendedName>
</protein>
<evidence type="ECO:0000256" key="3">
    <source>
        <dbReference type="ARBA" id="ARBA00004141"/>
    </source>
</evidence>
<evidence type="ECO:0000256" key="19">
    <source>
        <dbReference type="RuleBase" id="RU003750"/>
    </source>
</evidence>
<keyword evidence="6 18" id="KW-0444">Lipid biosynthesis</keyword>
<keyword evidence="22" id="KW-1185">Reference proteome</keyword>
<evidence type="ECO:0000256" key="2">
    <source>
        <dbReference type="ARBA" id="ARBA00001946"/>
    </source>
</evidence>
<evidence type="ECO:0000256" key="14">
    <source>
        <dbReference type="ARBA" id="ARBA00023209"/>
    </source>
</evidence>
<keyword evidence="8 20" id="KW-0812">Transmembrane</keyword>
<dbReference type="OrthoDB" id="10251079at2759"/>
<evidence type="ECO:0000256" key="16">
    <source>
        <dbReference type="ARBA" id="ARBA00023264"/>
    </source>
</evidence>
<dbReference type="Pfam" id="PF01066">
    <property type="entry name" value="CDP-OH_P_transf"/>
    <property type="match status" value="1"/>
</dbReference>
<gene>
    <name evidence="21" type="ORF">OFUS_LOCUS25860</name>
</gene>
<comment type="caution">
    <text evidence="21">The sequence shown here is derived from an EMBL/GenBank/DDBJ whole genome shotgun (WGS) entry which is preliminary data.</text>
</comment>
<keyword evidence="15" id="KW-0464">Manganese</keyword>
<evidence type="ECO:0000256" key="18">
    <source>
        <dbReference type="PIRNR" id="PIRNR000848"/>
    </source>
</evidence>
<evidence type="ECO:0000256" key="8">
    <source>
        <dbReference type="ARBA" id="ARBA00022692"/>
    </source>
</evidence>
<dbReference type="InterPro" id="IPR014387">
    <property type="entry name" value="CDP_diag_ino_3_P_euk"/>
</dbReference>
<evidence type="ECO:0000256" key="7">
    <source>
        <dbReference type="ARBA" id="ARBA00022679"/>
    </source>
</evidence>
<keyword evidence="9" id="KW-0479">Metal-binding</keyword>
<comment type="cofactor">
    <cofactor evidence="2">
        <name>Mg(2+)</name>
        <dbReference type="ChEBI" id="CHEBI:18420"/>
    </cofactor>
</comment>
<dbReference type="GO" id="GO:0005794">
    <property type="term" value="C:Golgi apparatus"/>
    <property type="evidence" value="ECO:0007669"/>
    <property type="project" value="TreeGrafter"/>
</dbReference>
<dbReference type="AlphaFoldDB" id="A0A8S4Q844"/>
<comment type="cofactor">
    <cofactor evidence="1">
        <name>Mn(2+)</name>
        <dbReference type="ChEBI" id="CHEBI:29035"/>
    </cofactor>
</comment>
<keyword evidence="14 18" id="KW-0594">Phospholipid biosynthesis</keyword>
<name>A0A8S4Q844_OWEFU</name>
<comment type="similarity">
    <text evidence="4 18 19">Belongs to the CDP-alcohol phosphatidyltransferase class-I family.</text>
</comment>
<evidence type="ECO:0000256" key="9">
    <source>
        <dbReference type="ARBA" id="ARBA00022723"/>
    </source>
</evidence>
<keyword evidence="10" id="KW-0460">Magnesium</keyword>
<sequence length="233" mass="25953">MANMTDNVYLFVPNLIGYARIVLALVSFYFMPTDYVTATWCYLLSGLLDAFDGHAARMLNQGTKFGAMLDQLTDRCATMCLLVVLSCFYPQYMILFQISMIIDIVAHWMHLHSSVMSGSTSHKQIDLAGNPILRHYYTNRKILFTMCAGNELFYCMLYLIYFTPGPIVPLGALSFGLYSMICILCAPIALVKSGIALVQLYAASRKQIKCCNNGAGTPYKKVAIMTETCSGRS</sequence>